<comment type="caution">
    <text evidence="3">The sequence shown here is derived from an EMBL/GenBank/DDBJ whole genome shotgun (WGS) entry which is preliminary data.</text>
</comment>
<dbReference type="GO" id="GO:0016722">
    <property type="term" value="F:oxidoreductase activity, acting on metal ions"/>
    <property type="evidence" value="ECO:0007669"/>
    <property type="project" value="InterPro"/>
</dbReference>
<dbReference type="PANTHER" id="PTHR42932">
    <property type="entry name" value="GENERAL STRESS PROTEIN 20U"/>
    <property type="match status" value="1"/>
</dbReference>
<comment type="similarity">
    <text evidence="1">Belongs to the Dps family.</text>
</comment>
<dbReference type="InterPro" id="IPR009078">
    <property type="entry name" value="Ferritin-like_SF"/>
</dbReference>
<sequence>MKTTLQLSQLLADIQVAYTNLRGFHWNIKGREFYVLHSKFEDIYNDLNEKADEIAERILMLGETPAHNYSEYLKISKIKETGVISDGDKALGLILDYYQSFMNQEKEILKSAAENEDEVTIALMTDYLKEQEKFVWMLKAFMSK</sequence>
<name>A0A645ED38_9ZZZZ</name>
<feature type="domain" description="Ferritin/DPS" evidence="2">
    <location>
        <begin position="6"/>
        <end position="143"/>
    </location>
</feature>
<dbReference type="PRINTS" id="PR01346">
    <property type="entry name" value="HELNAPAPROT"/>
</dbReference>
<gene>
    <name evidence="3" type="ORF">SDC9_145760</name>
</gene>
<dbReference type="Gene3D" id="1.20.1260.10">
    <property type="match status" value="1"/>
</dbReference>
<dbReference type="Pfam" id="PF00210">
    <property type="entry name" value="Ferritin"/>
    <property type="match status" value="1"/>
</dbReference>
<dbReference type="InterPro" id="IPR002177">
    <property type="entry name" value="DPS_DNA-bd"/>
</dbReference>
<organism evidence="3">
    <name type="scientific">bioreactor metagenome</name>
    <dbReference type="NCBI Taxonomy" id="1076179"/>
    <lineage>
        <taxon>unclassified sequences</taxon>
        <taxon>metagenomes</taxon>
        <taxon>ecological metagenomes</taxon>
    </lineage>
</organism>
<evidence type="ECO:0000259" key="2">
    <source>
        <dbReference type="Pfam" id="PF00210"/>
    </source>
</evidence>
<dbReference type="PIRSF" id="PIRSF005900">
    <property type="entry name" value="Dps"/>
    <property type="match status" value="1"/>
</dbReference>
<reference evidence="3" key="1">
    <citation type="submission" date="2019-08" db="EMBL/GenBank/DDBJ databases">
        <authorList>
            <person name="Kucharzyk K."/>
            <person name="Murdoch R.W."/>
            <person name="Higgins S."/>
            <person name="Loffler F."/>
        </authorList>
    </citation>
    <scope>NUCLEOTIDE SEQUENCE</scope>
</reference>
<protein>
    <recommendedName>
        <fullName evidence="2">Ferritin/DPS domain-containing protein</fullName>
    </recommendedName>
</protein>
<proteinExistence type="inferred from homology"/>
<accession>A0A645ED38</accession>
<dbReference type="InterPro" id="IPR008331">
    <property type="entry name" value="Ferritin_DPS_dom"/>
</dbReference>
<dbReference type="AlphaFoldDB" id="A0A645ED38"/>
<dbReference type="PROSITE" id="PS00818">
    <property type="entry name" value="DPS_1"/>
    <property type="match status" value="1"/>
</dbReference>
<evidence type="ECO:0000256" key="1">
    <source>
        <dbReference type="ARBA" id="ARBA00009497"/>
    </source>
</evidence>
<dbReference type="InterPro" id="IPR012347">
    <property type="entry name" value="Ferritin-like"/>
</dbReference>
<dbReference type="CDD" id="cd01043">
    <property type="entry name" value="DPS"/>
    <property type="match status" value="1"/>
</dbReference>
<dbReference type="GO" id="GO:0008199">
    <property type="term" value="F:ferric iron binding"/>
    <property type="evidence" value="ECO:0007669"/>
    <property type="project" value="InterPro"/>
</dbReference>
<dbReference type="SUPFAM" id="SSF47240">
    <property type="entry name" value="Ferritin-like"/>
    <property type="match status" value="1"/>
</dbReference>
<dbReference type="EMBL" id="VSSQ01044719">
    <property type="protein sequence ID" value="MPM98572.1"/>
    <property type="molecule type" value="Genomic_DNA"/>
</dbReference>
<dbReference type="InterPro" id="IPR023188">
    <property type="entry name" value="DPS_DNA-bd_CS"/>
</dbReference>
<dbReference type="PANTHER" id="PTHR42932:SF1">
    <property type="entry name" value="GENERAL STRESS PROTEIN 20U"/>
    <property type="match status" value="1"/>
</dbReference>
<evidence type="ECO:0000313" key="3">
    <source>
        <dbReference type="EMBL" id="MPM98572.1"/>
    </source>
</evidence>